<dbReference type="AlphaFoldDB" id="A0A6A4HEB2"/>
<sequence length="205" mass="22801">MLNIRTALAALPHGAYLFIHSHNFVITSNVAVVLSAGVNRSIDDTLGDSVTKQKPVFLPSTPGVWENQTHCPGCVLLPPTEWRTITNTTDPTANHWLNFDYALYTCHSDHIALNLLLPHPHPLRVQSLEESLADWLQSLGGGEATTNNEPFIVPAEQRSAPAPMSEYRSSRLVLPWQSLSTYGNVPSDTAPTRERWRRPCRIDSE</sequence>
<accession>A0A6A4HEB2</accession>
<feature type="region of interest" description="Disordered" evidence="1">
    <location>
        <begin position="185"/>
        <end position="205"/>
    </location>
</feature>
<dbReference type="Proteomes" id="UP000799118">
    <property type="component" value="Unassembled WGS sequence"/>
</dbReference>
<gene>
    <name evidence="2" type="ORF">BT96DRAFT_996388</name>
</gene>
<keyword evidence="3" id="KW-1185">Reference proteome</keyword>
<name>A0A6A4HEB2_9AGAR</name>
<evidence type="ECO:0000256" key="1">
    <source>
        <dbReference type="SAM" id="MobiDB-lite"/>
    </source>
</evidence>
<proteinExistence type="predicted"/>
<evidence type="ECO:0000313" key="2">
    <source>
        <dbReference type="EMBL" id="KAE9396739.1"/>
    </source>
</evidence>
<dbReference type="OrthoDB" id="2758521at2759"/>
<organism evidence="2 3">
    <name type="scientific">Gymnopus androsaceus JB14</name>
    <dbReference type="NCBI Taxonomy" id="1447944"/>
    <lineage>
        <taxon>Eukaryota</taxon>
        <taxon>Fungi</taxon>
        <taxon>Dikarya</taxon>
        <taxon>Basidiomycota</taxon>
        <taxon>Agaricomycotina</taxon>
        <taxon>Agaricomycetes</taxon>
        <taxon>Agaricomycetidae</taxon>
        <taxon>Agaricales</taxon>
        <taxon>Marasmiineae</taxon>
        <taxon>Omphalotaceae</taxon>
        <taxon>Gymnopus</taxon>
    </lineage>
</organism>
<protein>
    <submittedName>
        <fullName evidence="2">Uncharacterized protein</fullName>
    </submittedName>
</protein>
<reference evidence="2" key="1">
    <citation type="journal article" date="2019" name="Environ. Microbiol.">
        <title>Fungal ecological strategies reflected in gene transcription - a case study of two litter decomposers.</title>
        <authorList>
            <person name="Barbi F."/>
            <person name="Kohler A."/>
            <person name="Barry K."/>
            <person name="Baskaran P."/>
            <person name="Daum C."/>
            <person name="Fauchery L."/>
            <person name="Ihrmark K."/>
            <person name="Kuo A."/>
            <person name="LaButti K."/>
            <person name="Lipzen A."/>
            <person name="Morin E."/>
            <person name="Grigoriev I.V."/>
            <person name="Henrissat B."/>
            <person name="Lindahl B."/>
            <person name="Martin F."/>
        </authorList>
    </citation>
    <scope>NUCLEOTIDE SEQUENCE</scope>
    <source>
        <strain evidence="2">JB14</strain>
    </source>
</reference>
<dbReference type="EMBL" id="ML769508">
    <property type="protein sequence ID" value="KAE9396739.1"/>
    <property type="molecule type" value="Genomic_DNA"/>
</dbReference>
<evidence type="ECO:0000313" key="3">
    <source>
        <dbReference type="Proteomes" id="UP000799118"/>
    </source>
</evidence>